<evidence type="ECO:0000313" key="2">
    <source>
        <dbReference type="EMBL" id="KAK3272482.1"/>
    </source>
</evidence>
<gene>
    <name evidence="2" type="ORF">CYMTET_19224</name>
</gene>
<evidence type="ECO:0000313" key="3">
    <source>
        <dbReference type="Proteomes" id="UP001190700"/>
    </source>
</evidence>
<feature type="compositionally biased region" description="Pro residues" evidence="1">
    <location>
        <begin position="64"/>
        <end position="74"/>
    </location>
</feature>
<sequence>RDGMAAVPAWHRAWWHGGGAIVPSKRGMATVPGVKPDVVAGRPGMDLPNQALHPLQAYLTQQPLDPPLGQPGPHLPTSAGMSTVDASSPLLRAIQAGGVVGTKAPSSYNEDSNMPPGAPRRFFVSGDDLARADNPVSERLLEVTGSSEAGTSRVLSSSSTVPPPGPLPPGEVVNTAALLATPWQQLTVAELRLLLEQGTGEIHEGTGVGGAGGHAGAPGGRAQAPGGSRRAPSHAGGHQGAMGAREVTPRAPGGVRAMREAVLPGEGEGDGSCLVCVQVKLG</sequence>
<comment type="caution">
    <text evidence="2">The sequence shown here is derived from an EMBL/GenBank/DDBJ whole genome shotgun (WGS) entry which is preliminary data.</text>
</comment>
<accession>A0AAE0G6G3</accession>
<feature type="non-terminal residue" evidence="2">
    <location>
        <position position="1"/>
    </location>
</feature>
<protein>
    <submittedName>
        <fullName evidence="2">Uncharacterized protein</fullName>
    </submittedName>
</protein>
<proteinExistence type="predicted"/>
<evidence type="ECO:0000256" key="1">
    <source>
        <dbReference type="SAM" id="MobiDB-lite"/>
    </source>
</evidence>
<feature type="compositionally biased region" description="Gly residues" evidence="1">
    <location>
        <begin position="206"/>
        <end position="219"/>
    </location>
</feature>
<feature type="region of interest" description="Disordered" evidence="1">
    <location>
        <begin position="102"/>
        <end position="122"/>
    </location>
</feature>
<organism evidence="2 3">
    <name type="scientific">Cymbomonas tetramitiformis</name>
    <dbReference type="NCBI Taxonomy" id="36881"/>
    <lineage>
        <taxon>Eukaryota</taxon>
        <taxon>Viridiplantae</taxon>
        <taxon>Chlorophyta</taxon>
        <taxon>Pyramimonadophyceae</taxon>
        <taxon>Pyramimonadales</taxon>
        <taxon>Pyramimonadaceae</taxon>
        <taxon>Cymbomonas</taxon>
    </lineage>
</organism>
<feature type="region of interest" description="Disordered" evidence="1">
    <location>
        <begin position="204"/>
        <end position="252"/>
    </location>
</feature>
<feature type="compositionally biased region" description="Low complexity" evidence="1">
    <location>
        <begin position="150"/>
        <end position="160"/>
    </location>
</feature>
<feature type="region of interest" description="Disordered" evidence="1">
    <location>
        <begin position="61"/>
        <end position="82"/>
    </location>
</feature>
<name>A0AAE0G6G3_9CHLO</name>
<dbReference type="AlphaFoldDB" id="A0AAE0G6G3"/>
<dbReference type="EMBL" id="LGRX02008948">
    <property type="protein sequence ID" value="KAK3272482.1"/>
    <property type="molecule type" value="Genomic_DNA"/>
</dbReference>
<keyword evidence="3" id="KW-1185">Reference proteome</keyword>
<dbReference type="Proteomes" id="UP001190700">
    <property type="component" value="Unassembled WGS sequence"/>
</dbReference>
<feature type="region of interest" description="Disordered" evidence="1">
    <location>
        <begin position="142"/>
        <end position="169"/>
    </location>
</feature>
<reference evidence="2 3" key="1">
    <citation type="journal article" date="2015" name="Genome Biol. Evol.">
        <title>Comparative Genomics of a Bacterivorous Green Alga Reveals Evolutionary Causalities and Consequences of Phago-Mixotrophic Mode of Nutrition.</title>
        <authorList>
            <person name="Burns J.A."/>
            <person name="Paasch A."/>
            <person name="Narechania A."/>
            <person name="Kim E."/>
        </authorList>
    </citation>
    <scope>NUCLEOTIDE SEQUENCE [LARGE SCALE GENOMIC DNA]</scope>
    <source>
        <strain evidence="2 3">PLY_AMNH</strain>
    </source>
</reference>